<sequence>MYSLLQLIVTNLFSLGQFETKVNNFDGKAAVL</sequence>
<dbReference type="HOGENOM" id="CLU_3389029_0_0_3"/>
<proteinExistence type="predicted"/>
<dbReference type="AlphaFoldDB" id="B8HPC0"/>
<organism evidence="1">
    <name type="scientific">Cyanothece sp. (strain PCC 7425 / ATCC 29141)</name>
    <dbReference type="NCBI Taxonomy" id="395961"/>
    <lineage>
        <taxon>Bacteria</taxon>
        <taxon>Bacillati</taxon>
        <taxon>Cyanobacteriota</taxon>
        <taxon>Cyanophyceae</taxon>
        <taxon>Gomontiellales</taxon>
        <taxon>Cyanothecaceae</taxon>
        <taxon>Cyanothece</taxon>
    </lineage>
</organism>
<name>B8HPC0_CYAP4</name>
<reference evidence="1" key="1">
    <citation type="submission" date="2009-01" db="EMBL/GenBank/DDBJ databases">
        <title>Complete sequence of chromosome Cyanothece sp. PCC 7425.</title>
        <authorList>
            <consortium name="US DOE Joint Genome Institute"/>
            <person name="Lucas S."/>
            <person name="Copeland A."/>
            <person name="Lapidus A."/>
            <person name="Glavina del Rio T."/>
            <person name="Dalin E."/>
            <person name="Tice H."/>
            <person name="Bruce D."/>
            <person name="Goodwin L."/>
            <person name="Pitluck S."/>
            <person name="Sims D."/>
            <person name="Meineke L."/>
            <person name="Brettin T."/>
            <person name="Detter J.C."/>
            <person name="Han C."/>
            <person name="Larimer F."/>
            <person name="Land M."/>
            <person name="Hauser L."/>
            <person name="Kyrpides N."/>
            <person name="Ovchinnikova G."/>
            <person name="Liberton M."/>
            <person name="Stoeckel J."/>
            <person name="Banerjee A."/>
            <person name="Singh A."/>
            <person name="Page L."/>
            <person name="Sato H."/>
            <person name="Zhao L."/>
            <person name="Sherman L."/>
            <person name="Pakrasi H."/>
            <person name="Richardson P."/>
        </authorList>
    </citation>
    <scope>NUCLEOTIDE SEQUENCE</scope>
    <source>
        <strain evidence="1">PCC 7425</strain>
    </source>
</reference>
<gene>
    <name evidence="1" type="ordered locus">Cyan7425_5086</name>
</gene>
<dbReference type="EMBL" id="CP001344">
    <property type="protein sequence ID" value="ACL47380.1"/>
    <property type="molecule type" value="Genomic_DNA"/>
</dbReference>
<evidence type="ECO:0000313" key="1">
    <source>
        <dbReference type="EMBL" id="ACL47380.1"/>
    </source>
</evidence>
<dbReference type="KEGG" id="cyn:Cyan7425_5086"/>
<protein>
    <submittedName>
        <fullName evidence="1">Uncharacterized protein</fullName>
    </submittedName>
</protein>
<accession>B8HPC0</accession>
<dbReference type="STRING" id="395961.Cyan7425_5086"/>